<keyword evidence="2" id="KW-1185">Reference proteome</keyword>
<dbReference type="Proteomes" id="UP001215280">
    <property type="component" value="Unassembled WGS sequence"/>
</dbReference>
<proteinExistence type="predicted"/>
<protein>
    <submittedName>
        <fullName evidence="1">Uncharacterized protein</fullName>
    </submittedName>
</protein>
<reference evidence="1" key="1">
    <citation type="submission" date="2023-03" db="EMBL/GenBank/DDBJ databases">
        <title>Massive genome expansion in bonnet fungi (Mycena s.s.) driven by repeated elements and novel gene families across ecological guilds.</title>
        <authorList>
            <consortium name="Lawrence Berkeley National Laboratory"/>
            <person name="Harder C.B."/>
            <person name="Miyauchi S."/>
            <person name="Viragh M."/>
            <person name="Kuo A."/>
            <person name="Thoen E."/>
            <person name="Andreopoulos B."/>
            <person name="Lu D."/>
            <person name="Skrede I."/>
            <person name="Drula E."/>
            <person name="Henrissat B."/>
            <person name="Morin E."/>
            <person name="Kohler A."/>
            <person name="Barry K."/>
            <person name="LaButti K."/>
            <person name="Morin E."/>
            <person name="Salamov A."/>
            <person name="Lipzen A."/>
            <person name="Mereny Z."/>
            <person name="Hegedus B."/>
            <person name="Baldrian P."/>
            <person name="Stursova M."/>
            <person name="Weitz H."/>
            <person name="Taylor A."/>
            <person name="Grigoriev I.V."/>
            <person name="Nagy L.G."/>
            <person name="Martin F."/>
            <person name="Kauserud H."/>
        </authorList>
    </citation>
    <scope>NUCLEOTIDE SEQUENCE</scope>
    <source>
        <strain evidence="1">CBHHK188m</strain>
    </source>
</reference>
<name>A0AAD7MDK1_9AGAR</name>
<dbReference type="EMBL" id="JARJLG010000443">
    <property type="protein sequence ID" value="KAJ7712198.1"/>
    <property type="molecule type" value="Genomic_DNA"/>
</dbReference>
<gene>
    <name evidence="1" type="ORF">DFH07DRAFT_974999</name>
</gene>
<evidence type="ECO:0000313" key="1">
    <source>
        <dbReference type="EMBL" id="KAJ7712198.1"/>
    </source>
</evidence>
<dbReference type="AlphaFoldDB" id="A0AAD7MDK1"/>
<accession>A0AAD7MDK1</accession>
<sequence length="65" mass="7133">MKRDDTVNIPGFLGFETVRSLTLAGLTVKKNSQLVRVALAREAQGARRRCEDSLVDAGTHPHSLE</sequence>
<evidence type="ECO:0000313" key="2">
    <source>
        <dbReference type="Proteomes" id="UP001215280"/>
    </source>
</evidence>
<organism evidence="1 2">
    <name type="scientific">Mycena maculata</name>
    <dbReference type="NCBI Taxonomy" id="230809"/>
    <lineage>
        <taxon>Eukaryota</taxon>
        <taxon>Fungi</taxon>
        <taxon>Dikarya</taxon>
        <taxon>Basidiomycota</taxon>
        <taxon>Agaricomycotina</taxon>
        <taxon>Agaricomycetes</taxon>
        <taxon>Agaricomycetidae</taxon>
        <taxon>Agaricales</taxon>
        <taxon>Marasmiineae</taxon>
        <taxon>Mycenaceae</taxon>
        <taxon>Mycena</taxon>
    </lineage>
</organism>
<comment type="caution">
    <text evidence="1">The sequence shown here is derived from an EMBL/GenBank/DDBJ whole genome shotgun (WGS) entry which is preliminary data.</text>
</comment>